<evidence type="ECO:0000259" key="4">
    <source>
        <dbReference type="Pfam" id="PF13439"/>
    </source>
</evidence>
<dbReference type="Proteomes" id="UP000295129">
    <property type="component" value="Unassembled WGS sequence"/>
</dbReference>
<dbReference type="GO" id="GO:0016757">
    <property type="term" value="F:glycosyltransferase activity"/>
    <property type="evidence" value="ECO:0007669"/>
    <property type="project" value="UniProtKB-KW"/>
</dbReference>
<dbReference type="CDD" id="cd03800">
    <property type="entry name" value="GT4_sucrose_synthase"/>
    <property type="match status" value="1"/>
</dbReference>
<reference evidence="5 6" key="1">
    <citation type="submission" date="2019-03" db="EMBL/GenBank/DDBJ databases">
        <title>Genomic Encyclopedia of Type Strains, Phase IV (KMG-IV): sequencing the most valuable type-strain genomes for metagenomic binning, comparative biology and taxonomic classification.</title>
        <authorList>
            <person name="Goeker M."/>
        </authorList>
    </citation>
    <scope>NUCLEOTIDE SEQUENCE [LARGE SCALE GENOMIC DNA]</scope>
    <source>
        <strain evidence="5 6">DSM 12121</strain>
    </source>
</reference>
<evidence type="ECO:0000259" key="3">
    <source>
        <dbReference type="Pfam" id="PF00534"/>
    </source>
</evidence>
<feature type="domain" description="Glycosyltransferase subfamily 4-like N-terminal" evidence="4">
    <location>
        <begin position="22"/>
        <end position="198"/>
    </location>
</feature>
<dbReference type="Pfam" id="PF00534">
    <property type="entry name" value="Glycos_transf_1"/>
    <property type="match status" value="1"/>
</dbReference>
<keyword evidence="1" id="KW-0328">Glycosyltransferase</keyword>
<gene>
    <name evidence="5" type="ORF">C7389_11597</name>
</gene>
<keyword evidence="6" id="KW-1185">Reference proteome</keyword>
<dbReference type="PANTHER" id="PTHR12526:SF510">
    <property type="entry name" value="D-INOSITOL 3-PHOSPHATE GLYCOSYLTRANSFERASE"/>
    <property type="match status" value="1"/>
</dbReference>
<sequence length="420" mass="45728">MKIALISEHASPLAVQGGTDSGGQNVYVAYVARELGRAGHTVDVFTRRDDPGLPPAIAFAPNVRVLPIAAGPPRPVPKEKLLPYMAEFGDGVALHCAPPSRPYDVVHANFFMSGLVGLRLRQAFGLPLVVTFHALGKVRRLHQGSADTFPEARLRIEELLALHADRLIAECPQDREDLISLYGADKRCISMVPCGVDSAELGPGDGGARRRLGLAEDEFVVLQLGRMVPRKGVDNVIRAVGELRRRHGLRARLLVVGGESAEPDAALTPEIGRLQAVAREAGVEDQVVFTGRRERHALRDFYSAASVFVTTPWYEPFGITPLEAMACGCPVIGANVGGIRHTVVDGCTGYLVQPRDPAQLAERLARLQRDPALARAFGQAGMRRVRRLFTWRHVASALETVYRSLQPSPTLQTTERMMSL</sequence>
<dbReference type="OrthoDB" id="433681at2"/>
<dbReference type="InterPro" id="IPR001296">
    <property type="entry name" value="Glyco_trans_1"/>
</dbReference>
<dbReference type="Gene3D" id="3.40.50.2000">
    <property type="entry name" value="Glycogen Phosphorylase B"/>
    <property type="match status" value="2"/>
</dbReference>
<evidence type="ECO:0000256" key="2">
    <source>
        <dbReference type="ARBA" id="ARBA00022679"/>
    </source>
</evidence>
<accession>A0A4R6DTF0</accession>
<evidence type="ECO:0000313" key="5">
    <source>
        <dbReference type="EMBL" id="TDN48430.1"/>
    </source>
</evidence>
<evidence type="ECO:0000256" key="1">
    <source>
        <dbReference type="ARBA" id="ARBA00022676"/>
    </source>
</evidence>
<name>A0A4R6DTF0_9RHOO</name>
<dbReference type="Pfam" id="PF13439">
    <property type="entry name" value="Glyco_transf_4"/>
    <property type="match status" value="1"/>
</dbReference>
<dbReference type="RefSeq" id="WP_133593572.1">
    <property type="nucleotide sequence ID" value="NZ_SNVV01000015.1"/>
</dbReference>
<protein>
    <recommendedName>
        <fullName evidence="7">Glycosyltransferase involved in cell wall biosynthesis</fullName>
    </recommendedName>
</protein>
<organism evidence="5 6">
    <name type="scientific">Azoarcus indigens</name>
    <dbReference type="NCBI Taxonomy" id="29545"/>
    <lineage>
        <taxon>Bacteria</taxon>
        <taxon>Pseudomonadati</taxon>
        <taxon>Pseudomonadota</taxon>
        <taxon>Betaproteobacteria</taxon>
        <taxon>Rhodocyclales</taxon>
        <taxon>Zoogloeaceae</taxon>
        <taxon>Azoarcus</taxon>
    </lineage>
</organism>
<evidence type="ECO:0008006" key="7">
    <source>
        <dbReference type="Google" id="ProtNLM"/>
    </source>
</evidence>
<dbReference type="EMBL" id="SNVV01000015">
    <property type="protein sequence ID" value="TDN48430.1"/>
    <property type="molecule type" value="Genomic_DNA"/>
</dbReference>
<dbReference type="AlphaFoldDB" id="A0A4R6DTF0"/>
<feature type="domain" description="Glycosyl transferase family 1" evidence="3">
    <location>
        <begin position="209"/>
        <end position="381"/>
    </location>
</feature>
<keyword evidence="2" id="KW-0808">Transferase</keyword>
<evidence type="ECO:0000313" key="6">
    <source>
        <dbReference type="Proteomes" id="UP000295129"/>
    </source>
</evidence>
<dbReference type="PANTHER" id="PTHR12526">
    <property type="entry name" value="GLYCOSYLTRANSFERASE"/>
    <property type="match status" value="1"/>
</dbReference>
<dbReference type="InterPro" id="IPR028098">
    <property type="entry name" value="Glyco_trans_4-like_N"/>
</dbReference>
<proteinExistence type="predicted"/>
<comment type="caution">
    <text evidence="5">The sequence shown here is derived from an EMBL/GenBank/DDBJ whole genome shotgun (WGS) entry which is preliminary data.</text>
</comment>
<dbReference type="SUPFAM" id="SSF53756">
    <property type="entry name" value="UDP-Glycosyltransferase/glycogen phosphorylase"/>
    <property type="match status" value="1"/>
</dbReference>